<comment type="caution">
    <text evidence="1">The sequence shown here is derived from an EMBL/GenBank/DDBJ whole genome shotgun (WGS) entry which is preliminary data.</text>
</comment>
<dbReference type="InterPro" id="IPR019587">
    <property type="entry name" value="Polyketide_cyclase/dehydratase"/>
</dbReference>
<accession>A0A8H5CHQ2</accession>
<dbReference type="EMBL" id="JAACJK010000001">
    <property type="protein sequence ID" value="KAF5341899.1"/>
    <property type="molecule type" value="Genomic_DNA"/>
</dbReference>
<dbReference type="InterPro" id="IPR023393">
    <property type="entry name" value="START-like_dom_sf"/>
</dbReference>
<dbReference type="Gene3D" id="3.30.530.20">
    <property type="match status" value="1"/>
</dbReference>
<organism evidence="1 2">
    <name type="scientific">Ephemerocybe angulata</name>
    <dbReference type="NCBI Taxonomy" id="980116"/>
    <lineage>
        <taxon>Eukaryota</taxon>
        <taxon>Fungi</taxon>
        <taxon>Dikarya</taxon>
        <taxon>Basidiomycota</taxon>
        <taxon>Agaricomycotina</taxon>
        <taxon>Agaricomycetes</taxon>
        <taxon>Agaricomycetidae</taxon>
        <taxon>Agaricales</taxon>
        <taxon>Agaricineae</taxon>
        <taxon>Psathyrellaceae</taxon>
        <taxon>Ephemerocybe</taxon>
    </lineage>
</organism>
<keyword evidence="2" id="KW-1185">Reference proteome</keyword>
<evidence type="ECO:0000313" key="1">
    <source>
        <dbReference type="EMBL" id="KAF5341899.1"/>
    </source>
</evidence>
<name>A0A8H5CHQ2_9AGAR</name>
<dbReference type="SUPFAM" id="SSF55961">
    <property type="entry name" value="Bet v1-like"/>
    <property type="match status" value="1"/>
</dbReference>
<dbReference type="Proteomes" id="UP000541558">
    <property type="component" value="Unassembled WGS sequence"/>
</dbReference>
<evidence type="ECO:0000313" key="2">
    <source>
        <dbReference type="Proteomes" id="UP000541558"/>
    </source>
</evidence>
<dbReference type="Pfam" id="PF10604">
    <property type="entry name" value="Polyketide_cyc2"/>
    <property type="match status" value="1"/>
</dbReference>
<reference evidence="1 2" key="1">
    <citation type="journal article" date="2020" name="ISME J.">
        <title>Uncovering the hidden diversity of litter-decomposition mechanisms in mushroom-forming fungi.</title>
        <authorList>
            <person name="Floudas D."/>
            <person name="Bentzer J."/>
            <person name="Ahren D."/>
            <person name="Johansson T."/>
            <person name="Persson P."/>
            <person name="Tunlid A."/>
        </authorList>
    </citation>
    <scope>NUCLEOTIDE SEQUENCE [LARGE SCALE GENOMIC DNA]</scope>
    <source>
        <strain evidence="1 2">CBS 175.51</strain>
    </source>
</reference>
<evidence type="ECO:0008006" key="3">
    <source>
        <dbReference type="Google" id="ProtNLM"/>
    </source>
</evidence>
<gene>
    <name evidence="1" type="ORF">D9611_001396</name>
</gene>
<dbReference type="OrthoDB" id="509124at2759"/>
<dbReference type="CDD" id="cd07822">
    <property type="entry name" value="SRPBCC_4"/>
    <property type="match status" value="1"/>
</dbReference>
<sequence>MPRATRLPPLASDGVFAVSSTSTINASRAQVWGVIMDFAAYEQWNPFVRKQSLVDASFNPLPGNDTTPAEGKFLAMTANIPPTMGNPGLFGSNGAYCEITVLDTENYRAAWETAPTFFRPGWLLHSERWQILTELPGGKTKYETIEVFFGPMAYIVKLVVGTGLKAGFQAFADSLKERAEAIAASST</sequence>
<proteinExistence type="predicted"/>
<protein>
    <recommendedName>
        <fullName evidence="3">SRPBCC domain-containing protein</fullName>
    </recommendedName>
</protein>
<dbReference type="AlphaFoldDB" id="A0A8H5CHQ2"/>